<gene>
    <name evidence="2" type="ORF">T458_13415</name>
</gene>
<keyword evidence="1" id="KW-0472">Membrane</keyword>
<evidence type="ECO:0000313" key="2">
    <source>
        <dbReference type="EMBL" id="EST54325.1"/>
    </source>
</evidence>
<dbReference type="PATRIC" id="fig|1408254.3.peg.2646"/>
<sequence>MNPLKESIHFYARHIESLLLISAVIVLPLLLVHNVAINYVNFLAALTGAPVVASFYNLFLLLLFLTLVQIVFAKFVISEMEGEEKPLRKAFRTFWESGFSVFLYGIVYVLAVCIGLLLFVVPGVILLVLFYLTPYLTVMKQASPWKCLRSAFEMGKKHFVPILGLILLTSAIQWVIGLVGLASVTFITTSFGAVFFTQMILTVLIFPFIAVMFTMYTVKWRTELMKAIEAEKMEAERVEAERLVVEG</sequence>
<dbReference type="STRING" id="1408254.T458_13415"/>
<feature type="transmembrane region" description="Helical" evidence="1">
    <location>
        <begin position="18"/>
        <end position="40"/>
    </location>
</feature>
<dbReference type="eggNOG" id="ENOG5032YMH">
    <property type="taxonomic scope" value="Bacteria"/>
</dbReference>
<accession>V6M8X0</accession>
<dbReference type="RefSeq" id="WP_023556602.1">
    <property type="nucleotide sequence ID" value="NZ_KI629782.1"/>
</dbReference>
<dbReference type="AlphaFoldDB" id="V6M8X0"/>
<feature type="transmembrane region" description="Helical" evidence="1">
    <location>
        <begin position="159"/>
        <end position="187"/>
    </location>
</feature>
<comment type="caution">
    <text evidence="2">The sequence shown here is derived from an EMBL/GenBank/DDBJ whole genome shotgun (WGS) entry which is preliminary data.</text>
</comment>
<evidence type="ECO:0000313" key="3">
    <source>
        <dbReference type="Proteomes" id="UP000017973"/>
    </source>
</evidence>
<reference evidence="2 3" key="1">
    <citation type="journal article" date="2014" name="Genome Announc.">
        <title>Draft Genome Sequence of Brevibacillus panacihumi Strain W25, a Halotolerant Hydrocarbon-Degrading Bacterium.</title>
        <authorList>
            <person name="Wang X."/>
            <person name="Jin D."/>
            <person name="Zhou L."/>
            <person name="Wu L."/>
            <person name="An W."/>
            <person name="Chen Y."/>
            <person name="Zhao L."/>
        </authorList>
    </citation>
    <scope>NUCLEOTIDE SEQUENCE [LARGE SCALE GENOMIC DNA]</scope>
    <source>
        <strain evidence="2 3">W25</strain>
    </source>
</reference>
<organism evidence="2 3">
    <name type="scientific">Brevibacillus panacihumi W25</name>
    <dbReference type="NCBI Taxonomy" id="1408254"/>
    <lineage>
        <taxon>Bacteria</taxon>
        <taxon>Bacillati</taxon>
        <taxon>Bacillota</taxon>
        <taxon>Bacilli</taxon>
        <taxon>Bacillales</taxon>
        <taxon>Paenibacillaceae</taxon>
        <taxon>Brevibacillus</taxon>
    </lineage>
</organism>
<dbReference type="Proteomes" id="UP000017973">
    <property type="component" value="Unassembled WGS sequence"/>
</dbReference>
<dbReference type="HOGENOM" id="CLU_1154677_0_0_9"/>
<dbReference type="EMBL" id="AYJU01000016">
    <property type="protein sequence ID" value="EST54325.1"/>
    <property type="molecule type" value="Genomic_DNA"/>
</dbReference>
<proteinExistence type="predicted"/>
<keyword evidence="3" id="KW-1185">Reference proteome</keyword>
<feature type="transmembrane region" description="Helical" evidence="1">
    <location>
        <begin position="193"/>
        <end position="216"/>
    </location>
</feature>
<feature type="transmembrane region" description="Helical" evidence="1">
    <location>
        <begin position="52"/>
        <end position="72"/>
    </location>
</feature>
<name>V6M8X0_9BACL</name>
<protein>
    <recommendedName>
        <fullName evidence="4">Glycerophosphoryl diester phosphodiesterase membrane domain-containing protein</fullName>
    </recommendedName>
</protein>
<keyword evidence="1" id="KW-1133">Transmembrane helix</keyword>
<feature type="transmembrane region" description="Helical" evidence="1">
    <location>
        <begin position="117"/>
        <end position="138"/>
    </location>
</feature>
<evidence type="ECO:0008006" key="4">
    <source>
        <dbReference type="Google" id="ProtNLM"/>
    </source>
</evidence>
<evidence type="ECO:0000256" key="1">
    <source>
        <dbReference type="SAM" id="Phobius"/>
    </source>
</evidence>
<keyword evidence="1" id="KW-0812">Transmembrane</keyword>